<comment type="caution">
    <text evidence="2">The sequence shown here is derived from an EMBL/GenBank/DDBJ whole genome shotgun (WGS) entry which is preliminary data.</text>
</comment>
<dbReference type="OrthoDB" id="10462808at2759"/>
<dbReference type="AlphaFoldDB" id="A0A168CNF6"/>
<dbReference type="EMBL" id="AZGY01000007">
    <property type="protein sequence ID" value="KZZ96821.1"/>
    <property type="molecule type" value="Genomic_DNA"/>
</dbReference>
<keyword evidence="1" id="KW-0812">Transmembrane</keyword>
<dbReference type="Proteomes" id="UP000078544">
    <property type="component" value="Unassembled WGS sequence"/>
</dbReference>
<name>A0A168CNF6_9HYPO</name>
<evidence type="ECO:0000313" key="3">
    <source>
        <dbReference type="Proteomes" id="UP000078544"/>
    </source>
</evidence>
<gene>
    <name evidence="2" type="ORF">AAL_04050</name>
</gene>
<proteinExistence type="predicted"/>
<keyword evidence="3" id="KW-1185">Reference proteome</keyword>
<evidence type="ECO:0000256" key="1">
    <source>
        <dbReference type="SAM" id="Phobius"/>
    </source>
</evidence>
<keyword evidence="1" id="KW-0472">Membrane</keyword>
<accession>A0A168CNF6</accession>
<organism evidence="2 3">
    <name type="scientific">Moelleriella libera RCEF 2490</name>
    <dbReference type="NCBI Taxonomy" id="1081109"/>
    <lineage>
        <taxon>Eukaryota</taxon>
        <taxon>Fungi</taxon>
        <taxon>Dikarya</taxon>
        <taxon>Ascomycota</taxon>
        <taxon>Pezizomycotina</taxon>
        <taxon>Sordariomycetes</taxon>
        <taxon>Hypocreomycetidae</taxon>
        <taxon>Hypocreales</taxon>
        <taxon>Clavicipitaceae</taxon>
        <taxon>Moelleriella</taxon>
    </lineage>
</organism>
<evidence type="ECO:0000313" key="2">
    <source>
        <dbReference type="EMBL" id="KZZ96821.1"/>
    </source>
</evidence>
<feature type="transmembrane region" description="Helical" evidence="1">
    <location>
        <begin position="6"/>
        <end position="26"/>
    </location>
</feature>
<protein>
    <submittedName>
        <fullName evidence="2">Uncharacterized protein</fullName>
    </submittedName>
</protein>
<sequence length="59" mass="6155">MPSPASNIALTILGITALVAVVSWFLKSKVKLFVEALFAHRSKAANAQEEAANTTAANA</sequence>
<reference evidence="2 3" key="1">
    <citation type="journal article" date="2016" name="Genome Biol. Evol.">
        <title>Divergent and convergent evolution of fungal pathogenicity.</title>
        <authorList>
            <person name="Shang Y."/>
            <person name="Xiao G."/>
            <person name="Zheng P."/>
            <person name="Cen K."/>
            <person name="Zhan S."/>
            <person name="Wang C."/>
        </authorList>
    </citation>
    <scope>NUCLEOTIDE SEQUENCE [LARGE SCALE GENOMIC DNA]</scope>
    <source>
        <strain evidence="2 3">RCEF 2490</strain>
    </source>
</reference>
<keyword evidence="1" id="KW-1133">Transmembrane helix</keyword>